<dbReference type="InterPro" id="IPR017927">
    <property type="entry name" value="FAD-bd_FR_type"/>
</dbReference>
<dbReference type="PROSITE" id="PS51384">
    <property type="entry name" value="FAD_FR"/>
    <property type="match status" value="1"/>
</dbReference>
<dbReference type="AlphaFoldDB" id="A0A7U4SV68"/>
<accession>A0A7T2X0B1</accession>
<name>A0A7U4SV68_9BURK</name>
<dbReference type="Gene3D" id="3.40.50.80">
    <property type="entry name" value="Nucleotide-binding domain of ferredoxin-NADP reductase (FNR) module"/>
    <property type="match status" value="1"/>
</dbReference>
<dbReference type="InterPro" id="IPR017938">
    <property type="entry name" value="Riboflavin_synthase-like_b-brl"/>
</dbReference>
<dbReference type="PRINTS" id="PR00410">
    <property type="entry name" value="PHEHYDRXLASE"/>
</dbReference>
<dbReference type="CDD" id="cd06184">
    <property type="entry name" value="flavohem_like_fad_nad_binding"/>
    <property type="match status" value="1"/>
</dbReference>
<dbReference type="Gene3D" id="2.30.110.10">
    <property type="entry name" value="Electron Transport, Fmn-binding Protein, Chain A"/>
    <property type="match status" value="1"/>
</dbReference>
<dbReference type="RefSeq" id="WP_006028081.1">
    <property type="nucleotide sequence ID" value="NZ_CP013382.1"/>
</dbReference>
<protein>
    <submittedName>
        <fullName evidence="2">Pyridoxamine 5'-phosphate oxidase family protein</fullName>
    </submittedName>
</protein>
<dbReference type="Pfam" id="PF00111">
    <property type="entry name" value="Fer2"/>
    <property type="match status" value="1"/>
</dbReference>
<dbReference type="EMBL" id="CP065687">
    <property type="protein sequence ID" value="QPS45940.1"/>
    <property type="molecule type" value="Genomic_DNA"/>
</dbReference>
<dbReference type="InterPro" id="IPR036010">
    <property type="entry name" value="2Fe-2S_ferredoxin-like_sf"/>
</dbReference>
<dbReference type="Proteomes" id="UP000594943">
    <property type="component" value="Chromosome 2"/>
</dbReference>
<dbReference type="InterPro" id="IPR008333">
    <property type="entry name" value="Cbr1-like_FAD-bd_dom"/>
</dbReference>
<sequence>MTQPASAAPEAPPPVAPFHDGELAAQRRAGVLDTAAVSGGRGIRTFMPDQHRAFFAQLPFFVVGGIDGDGQPWATLRVGAPGFVSSPQPRTLDIAGGTLRDDPLAGHWRVGSLLGGLGIELHTRRRNRINGVVASLAGDAMSVTVGQSFGNCAKYIQSRTPTPAPPRQADAAPPQRRAARLDADDRALLARADTFFIATANASDAAGGARGVDVSHRGGPPGFVRVDDDRTLTTPDYSGNNFFNTIGNLLHDPRAGLLFVDFERGDLLYVAADAEIVWDGPAIAAFDGAQRLVRLRIREVRRSAAVLPLRWSAPRFAPQFAAWSGAGAFSSSLGMESAQVLESSASSTVLKASEATQATKEMAQACAVISAPSPDTRWRTLVVAAVRDETPDVRSFHFEAADARPLAPFEPGQHLTIRLPAAARSGPLIRSYTLSDAFDGRRYRISVKRDGKASSWLHDHARPGVRIDAMAPRGAFTFDAASPRPAVFVSAGIGITPMIAMLNGALAYRAAGAPADAHAKRIYFVHGARRGAERPFAAHLADAARAHPALSVHLFDSRANGAPTDASPGRVSVDALTRVLPFGSYDFYLCGPAAFMKSLYDGLRALDVPDERIRFETFGPSGIRRTASRGGEKNDDRDDAKADRQAGEHAATVVFSRSERTVEWTPRDGTLLELAEAHGVPADSNCRSGACGTCAVRVLGGRVRYGGAVDAEVAPGMALVCMATPDCIGDAQSGPPRVTLDL</sequence>
<dbReference type="GO" id="GO:0016491">
    <property type="term" value="F:oxidoreductase activity"/>
    <property type="evidence" value="ECO:0007669"/>
    <property type="project" value="InterPro"/>
</dbReference>
<proteinExistence type="predicted"/>
<dbReference type="SUPFAM" id="SSF63380">
    <property type="entry name" value="Riboflavin synthase domain-like"/>
    <property type="match status" value="1"/>
</dbReference>
<dbReference type="InterPro" id="IPR012349">
    <property type="entry name" value="Split_barrel_FMN-bd"/>
</dbReference>
<dbReference type="PANTHER" id="PTHR42815">
    <property type="entry name" value="FAD-BINDING, PUTATIVE (AFU_ORTHOLOGUE AFUA_6G07600)-RELATED"/>
    <property type="match status" value="1"/>
</dbReference>
<dbReference type="PROSITE" id="PS51085">
    <property type="entry name" value="2FE2S_FER_2"/>
    <property type="match status" value="1"/>
</dbReference>
<dbReference type="GO" id="GO:0051537">
    <property type="term" value="F:2 iron, 2 sulfur cluster binding"/>
    <property type="evidence" value="ECO:0007669"/>
    <property type="project" value="InterPro"/>
</dbReference>
<dbReference type="SUPFAM" id="SSF54292">
    <property type="entry name" value="2Fe-2S ferredoxin-like"/>
    <property type="match status" value="1"/>
</dbReference>
<gene>
    <name evidence="2" type="ORF">I6G56_27825</name>
</gene>
<feature type="region of interest" description="Disordered" evidence="1">
    <location>
        <begin position="623"/>
        <end position="650"/>
    </location>
</feature>
<dbReference type="InterPro" id="IPR006058">
    <property type="entry name" value="2Fe2S_fd_BS"/>
</dbReference>
<evidence type="ECO:0000313" key="3">
    <source>
        <dbReference type="Proteomes" id="UP000594943"/>
    </source>
</evidence>
<dbReference type="KEGG" id="bhg:I6G56_27825"/>
<accession>A0A7U4SV68</accession>
<dbReference type="Pfam" id="PF00970">
    <property type="entry name" value="FAD_binding_6"/>
    <property type="match status" value="1"/>
</dbReference>
<dbReference type="SUPFAM" id="SSF50475">
    <property type="entry name" value="FMN-binding split barrel"/>
    <property type="match status" value="1"/>
</dbReference>
<dbReference type="SUPFAM" id="SSF52343">
    <property type="entry name" value="Ferredoxin reductase-like, C-terminal NADP-linked domain"/>
    <property type="match status" value="1"/>
</dbReference>
<dbReference type="Gene3D" id="3.10.20.30">
    <property type="match status" value="1"/>
</dbReference>
<dbReference type="PANTHER" id="PTHR42815:SF2">
    <property type="entry name" value="FAD-BINDING, PUTATIVE (AFU_ORTHOLOGUE AFUA_6G07600)-RELATED"/>
    <property type="match status" value="1"/>
</dbReference>
<dbReference type="InterPro" id="IPR011576">
    <property type="entry name" value="Pyridox_Oxase_N"/>
</dbReference>
<dbReference type="InterPro" id="IPR001041">
    <property type="entry name" value="2Fe-2S_ferredoxin-type"/>
</dbReference>
<feature type="compositionally biased region" description="Basic and acidic residues" evidence="1">
    <location>
        <begin position="630"/>
        <end position="647"/>
    </location>
</feature>
<feature type="region of interest" description="Disordered" evidence="1">
    <location>
        <begin position="157"/>
        <end position="177"/>
    </location>
</feature>
<dbReference type="InterPro" id="IPR012675">
    <property type="entry name" value="Beta-grasp_dom_sf"/>
</dbReference>
<feature type="compositionally biased region" description="Low complexity" evidence="1">
    <location>
        <begin position="167"/>
        <end position="176"/>
    </location>
</feature>
<dbReference type="InterPro" id="IPR039261">
    <property type="entry name" value="FNR_nucleotide-bd"/>
</dbReference>
<evidence type="ECO:0000256" key="1">
    <source>
        <dbReference type="SAM" id="MobiDB-lite"/>
    </source>
</evidence>
<dbReference type="InterPro" id="IPR001433">
    <property type="entry name" value="OxRdtase_FAD/NAD-bd"/>
</dbReference>
<dbReference type="PROSITE" id="PS00197">
    <property type="entry name" value="2FE2S_FER_1"/>
    <property type="match status" value="1"/>
</dbReference>
<organism evidence="2 3">
    <name type="scientific">Burkholderia humptydooensis</name>
    <dbReference type="NCBI Taxonomy" id="430531"/>
    <lineage>
        <taxon>Bacteria</taxon>
        <taxon>Pseudomonadati</taxon>
        <taxon>Pseudomonadota</taxon>
        <taxon>Betaproteobacteria</taxon>
        <taxon>Burkholderiales</taxon>
        <taxon>Burkholderiaceae</taxon>
        <taxon>Burkholderia</taxon>
        <taxon>pseudomallei group</taxon>
    </lineage>
</organism>
<dbReference type="Pfam" id="PF00175">
    <property type="entry name" value="NAD_binding_1"/>
    <property type="match status" value="1"/>
</dbReference>
<dbReference type="Pfam" id="PF01243">
    <property type="entry name" value="PNPOx_N"/>
    <property type="match status" value="1"/>
</dbReference>
<reference evidence="2 3" key="1">
    <citation type="submission" date="2020-12" db="EMBL/GenBank/DDBJ databases">
        <title>FDA dAtabase for Regulatory Grade micrObial Sequences (FDA-ARGOS): Supporting development and validation of Infectious Disease Dx tests.</title>
        <authorList>
            <person name="Nelson B."/>
            <person name="Plummer A."/>
            <person name="Tallon L."/>
            <person name="Sadzewicz L."/>
            <person name="Zhao X."/>
            <person name="Boylan J."/>
            <person name="Ott S."/>
            <person name="Bowen H."/>
            <person name="Vavikolanu K."/>
            <person name="Mehta A."/>
            <person name="Aluvathingal J."/>
            <person name="Nadendla S."/>
            <person name="Myers T."/>
            <person name="Yan Y."/>
            <person name="Sichtig H."/>
        </authorList>
    </citation>
    <scope>NUCLEOTIDE SEQUENCE [LARGE SCALE GENOMIC DNA]</scope>
    <source>
        <strain evidence="2 3">FDAARGOS_899</strain>
    </source>
</reference>
<dbReference type="Gene3D" id="2.40.30.10">
    <property type="entry name" value="Translation factors"/>
    <property type="match status" value="1"/>
</dbReference>
<evidence type="ECO:0000313" key="2">
    <source>
        <dbReference type="EMBL" id="QPS45940.1"/>
    </source>
</evidence>
<dbReference type="CDD" id="cd00207">
    <property type="entry name" value="fer2"/>
    <property type="match status" value="1"/>
</dbReference>